<evidence type="ECO:0000313" key="3">
    <source>
        <dbReference type="Proteomes" id="UP000346198"/>
    </source>
</evidence>
<reference evidence="2 3" key="1">
    <citation type="submission" date="2019-04" db="EMBL/GenBank/DDBJ databases">
        <authorList>
            <person name="Van Vliet M D."/>
        </authorList>
    </citation>
    <scope>NUCLEOTIDE SEQUENCE [LARGE SCALE GENOMIC DNA]</scope>
    <source>
        <strain evidence="2 3">F21</strain>
    </source>
</reference>
<dbReference type="Pfam" id="PF13367">
    <property type="entry name" value="PrsW-protease"/>
    <property type="match status" value="1"/>
</dbReference>
<dbReference type="InterPro" id="IPR026898">
    <property type="entry name" value="PrsW"/>
</dbReference>
<evidence type="ECO:0000256" key="1">
    <source>
        <dbReference type="SAM" id="Phobius"/>
    </source>
</evidence>
<keyword evidence="1" id="KW-1133">Transmembrane helix</keyword>
<feature type="transmembrane region" description="Helical" evidence="1">
    <location>
        <begin position="390"/>
        <end position="411"/>
    </location>
</feature>
<keyword evidence="1" id="KW-0812">Transmembrane</keyword>
<evidence type="ECO:0000313" key="2">
    <source>
        <dbReference type="EMBL" id="VGO22224.1"/>
    </source>
</evidence>
<gene>
    <name evidence="2" type="ORF">SCARR_04306</name>
</gene>
<dbReference type="PANTHER" id="PTHR36844:SF1">
    <property type="entry name" value="PROTEASE PRSW"/>
    <property type="match status" value="1"/>
</dbReference>
<dbReference type="GO" id="GO:0008233">
    <property type="term" value="F:peptidase activity"/>
    <property type="evidence" value="ECO:0007669"/>
    <property type="project" value="InterPro"/>
</dbReference>
<dbReference type="AlphaFoldDB" id="A0A6C2USJ3"/>
<feature type="transmembrane region" description="Helical" evidence="1">
    <location>
        <begin position="282"/>
        <end position="306"/>
    </location>
</feature>
<proteinExistence type="predicted"/>
<feature type="transmembrane region" description="Helical" evidence="1">
    <location>
        <begin position="418"/>
        <end position="435"/>
    </location>
</feature>
<protein>
    <recommendedName>
        <fullName evidence="4">Protease PrsW</fullName>
    </recommendedName>
</protein>
<dbReference type="Proteomes" id="UP000346198">
    <property type="component" value="Unassembled WGS sequence"/>
</dbReference>
<evidence type="ECO:0008006" key="4">
    <source>
        <dbReference type="Google" id="ProtNLM"/>
    </source>
</evidence>
<sequence>MMNKNKLFHLTRQAGFLRKSSLALAVVLVVLGVGVSFLNTGRLDAYQDVFAPEYVGEYDEELDGFLLEESNQNAVEAAVAAILKADAPFHEKLLDIQYLLYYAPPSNAIEIPAAGSLSSTNHAIAVAFVEACSKPKDAAALQPLELLAVAEPPAPDANFALALAFENRKNDLAAITALYREIDGHDSAHARERLVTTYLDLEKYDAIEALGADPKYKEFITPYVVQEIALDRMDWPVIIKTQIPAAYEGTSMAMLALALFSGLIWALILLRFNGSLSIKAAVVKLAVPALLLGALSTHGTLLVIYWQEHQLGFVMGNEMAQQLIYCIGGIGLREELMKLLFFVPLIPFLLKRTDLEILTIAGLVGLGFAIEENINYFEHSAGLSALGRFATANFLHIALTAMCGLTLTRAVAHRAENVLQALVTFGMAVMIHGLYDAFIMVPALEDYSFLTYTVFVLMGYQYFGWLRHLRDEWKDPVSITSIFTLGIILLTGLSFGLFAWQAGPANAFQAVGNEVIGVAIILLLFYREIPETIQ</sequence>
<dbReference type="EMBL" id="CAAHFH010000002">
    <property type="protein sequence ID" value="VGO22224.1"/>
    <property type="molecule type" value="Genomic_DNA"/>
</dbReference>
<accession>A0A6C2USJ3</accession>
<organism evidence="2 3">
    <name type="scientific">Pontiella sulfatireligans</name>
    <dbReference type="NCBI Taxonomy" id="2750658"/>
    <lineage>
        <taxon>Bacteria</taxon>
        <taxon>Pseudomonadati</taxon>
        <taxon>Kiritimatiellota</taxon>
        <taxon>Kiritimatiellia</taxon>
        <taxon>Kiritimatiellales</taxon>
        <taxon>Pontiellaceae</taxon>
        <taxon>Pontiella</taxon>
    </lineage>
</organism>
<feature type="transmembrane region" description="Helical" evidence="1">
    <location>
        <begin position="447"/>
        <end position="465"/>
    </location>
</feature>
<keyword evidence="3" id="KW-1185">Reference proteome</keyword>
<dbReference type="PANTHER" id="PTHR36844">
    <property type="entry name" value="PROTEASE PRSW"/>
    <property type="match status" value="1"/>
</dbReference>
<feature type="transmembrane region" description="Helical" evidence="1">
    <location>
        <begin position="252"/>
        <end position="270"/>
    </location>
</feature>
<dbReference type="RefSeq" id="WP_136063621.1">
    <property type="nucleotide sequence ID" value="NZ_CAAHFH010000002.1"/>
</dbReference>
<feature type="transmembrane region" description="Helical" evidence="1">
    <location>
        <begin position="21"/>
        <end position="38"/>
    </location>
</feature>
<feature type="transmembrane region" description="Helical" evidence="1">
    <location>
        <begin position="477"/>
        <end position="500"/>
    </location>
</feature>
<feature type="transmembrane region" description="Helical" evidence="1">
    <location>
        <begin position="506"/>
        <end position="526"/>
    </location>
</feature>
<name>A0A6C2USJ3_9BACT</name>
<keyword evidence="1" id="KW-0472">Membrane</keyword>